<dbReference type="EMBL" id="LWDV01000009">
    <property type="protein sequence ID" value="OCL26017.1"/>
    <property type="molecule type" value="Genomic_DNA"/>
</dbReference>
<dbReference type="AlphaFoldDB" id="A0A1C0A6Y9"/>
<accession>A0A1C0A6Y9</accession>
<comment type="caution">
    <text evidence="1">The sequence shown here is derived from an EMBL/GenBank/DDBJ whole genome shotgun (WGS) entry which is preliminary data.</text>
</comment>
<evidence type="ECO:0000313" key="2">
    <source>
        <dbReference type="Proteomes" id="UP000093514"/>
    </source>
</evidence>
<gene>
    <name evidence="1" type="ORF">U472_08310</name>
</gene>
<organism evidence="1 2">
    <name type="scientific">Orenia metallireducens</name>
    <dbReference type="NCBI Taxonomy" id="1413210"/>
    <lineage>
        <taxon>Bacteria</taxon>
        <taxon>Bacillati</taxon>
        <taxon>Bacillota</taxon>
        <taxon>Clostridia</taxon>
        <taxon>Halanaerobiales</taxon>
        <taxon>Halobacteroidaceae</taxon>
        <taxon>Orenia</taxon>
    </lineage>
</organism>
<name>A0A1C0A6Y9_9FIRM</name>
<dbReference type="Proteomes" id="UP000093514">
    <property type="component" value="Unassembled WGS sequence"/>
</dbReference>
<proteinExistence type="predicted"/>
<reference evidence="2" key="1">
    <citation type="submission" date="2016-07" db="EMBL/GenBank/DDBJ databases">
        <authorList>
            <person name="Florea S."/>
            <person name="Webb J.S."/>
            <person name="Jaromczyk J."/>
            <person name="Schardl C.L."/>
        </authorList>
    </citation>
    <scope>NUCLEOTIDE SEQUENCE [LARGE SCALE GENOMIC DNA]</scope>
    <source>
        <strain evidence="2">Z6</strain>
    </source>
</reference>
<protein>
    <submittedName>
        <fullName evidence="1">Uncharacterized protein</fullName>
    </submittedName>
</protein>
<keyword evidence="2" id="KW-1185">Reference proteome</keyword>
<reference evidence="1 2" key="2">
    <citation type="submission" date="2016-08" db="EMBL/GenBank/DDBJ databases">
        <title>Orenia metallireducens sp. nov. strain Z6, a Novel Metal-reducing Firmicute from the Deep Subsurface.</title>
        <authorList>
            <person name="Maxim B.I."/>
            <person name="Kenneth K."/>
            <person name="Flynn T.M."/>
            <person name="Oloughlin E.J."/>
            <person name="Locke R.A."/>
            <person name="Weber J.R."/>
            <person name="Egan S.M."/>
            <person name="Mackie R.I."/>
            <person name="Cann I.K."/>
        </authorList>
    </citation>
    <scope>NUCLEOTIDE SEQUENCE [LARGE SCALE GENOMIC DNA]</scope>
    <source>
        <strain evidence="1 2">Z6</strain>
    </source>
</reference>
<evidence type="ECO:0000313" key="1">
    <source>
        <dbReference type="EMBL" id="OCL26017.1"/>
    </source>
</evidence>
<sequence length="74" mass="9106">MPQVKYMDEYRFPSHVDDYTKLKLRNSSRVYYKFDIDGNVGWRHDMFGHDLDTRPHFNVEFKDADIDLHLYYDK</sequence>
<dbReference type="RefSeq" id="WP_068717415.1">
    <property type="nucleotide sequence ID" value="NZ_LWDV01000009.1"/>
</dbReference>